<comment type="caution">
    <text evidence="1">The sequence shown here is derived from an EMBL/GenBank/DDBJ whole genome shotgun (WGS) entry which is preliminary data.</text>
</comment>
<accession>A0AAV4XW17</accession>
<dbReference type="EMBL" id="BPLR01000930">
    <property type="protein sequence ID" value="GIY98513.1"/>
    <property type="molecule type" value="Genomic_DNA"/>
</dbReference>
<proteinExistence type="predicted"/>
<protein>
    <submittedName>
        <fullName evidence="1">Uncharacterized protein</fullName>
    </submittedName>
</protein>
<evidence type="ECO:0000313" key="2">
    <source>
        <dbReference type="Proteomes" id="UP001054945"/>
    </source>
</evidence>
<gene>
    <name evidence="1" type="ORF">CEXT_223801</name>
</gene>
<evidence type="ECO:0000313" key="1">
    <source>
        <dbReference type="EMBL" id="GIY98513.1"/>
    </source>
</evidence>
<dbReference type="AlphaFoldDB" id="A0AAV4XW17"/>
<dbReference type="Proteomes" id="UP001054945">
    <property type="component" value="Unassembled WGS sequence"/>
</dbReference>
<reference evidence="1 2" key="1">
    <citation type="submission" date="2021-06" db="EMBL/GenBank/DDBJ databases">
        <title>Caerostris extrusa draft genome.</title>
        <authorList>
            <person name="Kono N."/>
            <person name="Arakawa K."/>
        </authorList>
    </citation>
    <scope>NUCLEOTIDE SEQUENCE [LARGE SCALE GENOMIC DNA]</scope>
</reference>
<organism evidence="1 2">
    <name type="scientific">Caerostris extrusa</name>
    <name type="common">Bark spider</name>
    <name type="synonym">Caerostris bankana</name>
    <dbReference type="NCBI Taxonomy" id="172846"/>
    <lineage>
        <taxon>Eukaryota</taxon>
        <taxon>Metazoa</taxon>
        <taxon>Ecdysozoa</taxon>
        <taxon>Arthropoda</taxon>
        <taxon>Chelicerata</taxon>
        <taxon>Arachnida</taxon>
        <taxon>Araneae</taxon>
        <taxon>Araneomorphae</taxon>
        <taxon>Entelegynae</taxon>
        <taxon>Araneoidea</taxon>
        <taxon>Araneidae</taxon>
        <taxon>Caerostris</taxon>
    </lineage>
</organism>
<keyword evidence="2" id="KW-1185">Reference proteome</keyword>
<sequence length="74" mass="7864">MATGSTHLTQLPNLVRPSPEHLAHGLVFSASEQNDSSLGVVQEHGPSAHPFCCFRAFGCSIEPCGPVLDLEFGM</sequence>
<name>A0AAV4XW17_CAEEX</name>